<keyword evidence="2" id="KW-0472">Membrane</keyword>
<feature type="compositionally biased region" description="Polar residues" evidence="1">
    <location>
        <begin position="71"/>
        <end position="83"/>
    </location>
</feature>
<name>A0ABR2WCL8_9FUNG</name>
<feature type="compositionally biased region" description="Basic and acidic residues" evidence="1">
    <location>
        <begin position="84"/>
        <end position="96"/>
    </location>
</feature>
<evidence type="ECO:0000256" key="1">
    <source>
        <dbReference type="SAM" id="MobiDB-lite"/>
    </source>
</evidence>
<reference evidence="3 4" key="1">
    <citation type="submission" date="2023-04" db="EMBL/GenBank/DDBJ databases">
        <title>Genome of Basidiobolus ranarum AG-B5.</title>
        <authorList>
            <person name="Stajich J.E."/>
            <person name="Carter-House D."/>
            <person name="Gryganskyi A."/>
        </authorList>
    </citation>
    <scope>NUCLEOTIDE SEQUENCE [LARGE SCALE GENOMIC DNA]</scope>
    <source>
        <strain evidence="3 4">AG-B5</strain>
    </source>
</reference>
<sequence>MGDDGMLYIFSAFGLLVAILVIWKVCTCNQAEAQSLSQRQQPVTTTRSGDTWAASPPPYDVAITITPPAFPSSSDDGCRNSGSHHNDHNHRIGYHHDNHHSHDHSHNHDISHSYSSSHNDYDLSPSFDTGTSC</sequence>
<dbReference type="Proteomes" id="UP001479436">
    <property type="component" value="Unassembled WGS sequence"/>
</dbReference>
<keyword evidence="2" id="KW-0812">Transmembrane</keyword>
<proteinExistence type="predicted"/>
<comment type="caution">
    <text evidence="3">The sequence shown here is derived from an EMBL/GenBank/DDBJ whole genome shotgun (WGS) entry which is preliminary data.</text>
</comment>
<evidence type="ECO:0000313" key="3">
    <source>
        <dbReference type="EMBL" id="KAK9751760.1"/>
    </source>
</evidence>
<organism evidence="3 4">
    <name type="scientific">Basidiobolus ranarum</name>
    <dbReference type="NCBI Taxonomy" id="34480"/>
    <lineage>
        <taxon>Eukaryota</taxon>
        <taxon>Fungi</taxon>
        <taxon>Fungi incertae sedis</taxon>
        <taxon>Zoopagomycota</taxon>
        <taxon>Entomophthoromycotina</taxon>
        <taxon>Basidiobolomycetes</taxon>
        <taxon>Basidiobolales</taxon>
        <taxon>Basidiobolaceae</taxon>
        <taxon>Basidiobolus</taxon>
    </lineage>
</organism>
<feature type="compositionally biased region" description="Polar residues" evidence="1">
    <location>
        <begin position="34"/>
        <end position="49"/>
    </location>
</feature>
<evidence type="ECO:0000256" key="2">
    <source>
        <dbReference type="SAM" id="Phobius"/>
    </source>
</evidence>
<keyword evidence="2" id="KW-1133">Transmembrane helix</keyword>
<evidence type="ECO:0000313" key="4">
    <source>
        <dbReference type="Proteomes" id="UP001479436"/>
    </source>
</evidence>
<accession>A0ABR2WCL8</accession>
<feature type="transmembrane region" description="Helical" evidence="2">
    <location>
        <begin position="6"/>
        <end position="26"/>
    </location>
</feature>
<gene>
    <name evidence="3" type="ORF">K7432_018084</name>
</gene>
<protein>
    <submittedName>
        <fullName evidence="3">Uncharacterized protein</fullName>
    </submittedName>
</protein>
<dbReference type="EMBL" id="JASJQH010004998">
    <property type="protein sequence ID" value="KAK9751760.1"/>
    <property type="molecule type" value="Genomic_DNA"/>
</dbReference>
<feature type="region of interest" description="Disordered" evidence="1">
    <location>
        <begin position="34"/>
        <end position="133"/>
    </location>
</feature>
<keyword evidence="4" id="KW-1185">Reference proteome</keyword>